<name>A0A1I7UYH0_9PELO</name>
<reference evidence="3" key="1">
    <citation type="submission" date="2016-11" db="UniProtKB">
        <authorList>
            <consortium name="WormBaseParasite"/>
        </authorList>
    </citation>
    <scope>IDENTIFICATION</scope>
</reference>
<dbReference type="SUPFAM" id="SSF81321">
    <property type="entry name" value="Family A G protein-coupled receptor-like"/>
    <property type="match status" value="1"/>
</dbReference>
<evidence type="ECO:0000313" key="2">
    <source>
        <dbReference type="Proteomes" id="UP000095282"/>
    </source>
</evidence>
<keyword evidence="1" id="KW-0812">Transmembrane</keyword>
<feature type="transmembrane region" description="Helical" evidence="1">
    <location>
        <begin position="103"/>
        <end position="124"/>
    </location>
</feature>
<evidence type="ECO:0000313" key="3">
    <source>
        <dbReference type="WBParaSite" id="Csp11.Scaffold630.g20604.t1"/>
    </source>
</evidence>
<dbReference type="PANTHER" id="PTHR46000:SF6">
    <property type="entry name" value="SEVEN TM RECEPTOR"/>
    <property type="match status" value="1"/>
</dbReference>
<dbReference type="InterPro" id="IPR019428">
    <property type="entry name" value="7TM_GPCR_serpentine_rcpt_Str"/>
</dbReference>
<organism evidence="2 3">
    <name type="scientific">Caenorhabditis tropicalis</name>
    <dbReference type="NCBI Taxonomy" id="1561998"/>
    <lineage>
        <taxon>Eukaryota</taxon>
        <taxon>Metazoa</taxon>
        <taxon>Ecdysozoa</taxon>
        <taxon>Nematoda</taxon>
        <taxon>Chromadorea</taxon>
        <taxon>Rhabditida</taxon>
        <taxon>Rhabditina</taxon>
        <taxon>Rhabditomorpha</taxon>
        <taxon>Rhabditoidea</taxon>
        <taxon>Rhabditidae</taxon>
        <taxon>Peloderinae</taxon>
        <taxon>Caenorhabditis</taxon>
    </lineage>
</organism>
<dbReference type="eggNOG" id="ENOG502RUGU">
    <property type="taxonomic scope" value="Eukaryota"/>
</dbReference>
<proteinExistence type="predicted"/>
<dbReference type="PANTHER" id="PTHR46000">
    <property type="entry name" value="SEVEN TM RECEPTOR-RELATED"/>
    <property type="match status" value="1"/>
</dbReference>
<evidence type="ECO:0000256" key="1">
    <source>
        <dbReference type="SAM" id="Phobius"/>
    </source>
</evidence>
<keyword evidence="1" id="KW-1133">Transmembrane helix</keyword>
<feature type="transmembrane region" description="Helical" evidence="1">
    <location>
        <begin position="65"/>
        <end position="91"/>
    </location>
</feature>
<dbReference type="Pfam" id="PF10326">
    <property type="entry name" value="7TM_GPCR_Str"/>
    <property type="match status" value="1"/>
</dbReference>
<feature type="transmembrane region" description="Helical" evidence="1">
    <location>
        <begin position="15"/>
        <end position="37"/>
    </location>
</feature>
<accession>A0A1I7UYH0</accession>
<keyword evidence="1" id="KW-0472">Membrane</keyword>
<protein>
    <submittedName>
        <fullName evidence="3">Serpentine Receptor, class T</fullName>
    </submittedName>
</protein>
<sequence length="162" mass="18483">MVTYASDGSVRWSNLAYLGSAGSIVFSHYAIIIYCGFQMHFEMKKGLKNFSVANRKLQKQFFKALIFQSLGPTIFIFLPAIPVLLVPLIPLGGEYRIDWQTGWLFSLIGAYPPFDSISFMIIVVEYKKVIKSRYFNIPSKAEKTASDKNKSRKKINKLMYST</sequence>
<dbReference type="WBParaSite" id="Csp11.Scaffold630.g20604.t1">
    <property type="protein sequence ID" value="Csp11.Scaffold630.g20604.t1"/>
    <property type="gene ID" value="Csp11.Scaffold630.g20604"/>
</dbReference>
<dbReference type="Proteomes" id="UP000095282">
    <property type="component" value="Unplaced"/>
</dbReference>
<dbReference type="AlphaFoldDB" id="A0A1I7UYH0"/>
<keyword evidence="2" id="KW-1185">Reference proteome</keyword>